<name>A0A973W8U9_9BRAD</name>
<sequence>MKSIVTRFRAYQLGVPGSSFSFFADGHFTVIEGRLTELSKVALLYEMHRCGVETANTLHITSWDADHCNRHELQELLGLVRPLLIECPGYDPYTDHGEGCLEIIAAYRDAQLKANRTPTIRHLTPRYIAALQKAGDLAFKDTLYNPLRFDEDCANNNSTVKHFRQGSFNVLSLGDVESPNISARLRRSRILKSETDVMILAHHGADNGFTTKGFLARLEPRLAICSSNYANQYDHPRDEIRELLHEQGIRLMTTKTGDVIVKSIGDHTGVYRAVNLKGNSKDISSTMDFRSKKGRILSFNEDTLRQRYQGRRCYGP</sequence>
<comment type="caution">
    <text evidence="1">The sequence shown here is derived from an EMBL/GenBank/DDBJ whole genome shotgun (WGS) entry which is preliminary data.</text>
</comment>
<dbReference type="InterPro" id="IPR052159">
    <property type="entry name" value="Competence_DNA_uptake"/>
</dbReference>
<accession>A0A973W8U9</accession>
<dbReference type="AlphaFoldDB" id="A0A973W8U9"/>
<dbReference type="SUPFAM" id="SSF56281">
    <property type="entry name" value="Metallo-hydrolase/oxidoreductase"/>
    <property type="match status" value="1"/>
</dbReference>
<dbReference type="EMBL" id="JAAOLE020000001">
    <property type="protein sequence ID" value="NVI49315.1"/>
    <property type="molecule type" value="Genomic_DNA"/>
</dbReference>
<dbReference type="InterPro" id="IPR036866">
    <property type="entry name" value="RibonucZ/Hydroxyglut_hydro"/>
</dbReference>
<protein>
    <recommendedName>
        <fullName evidence="2">Competence protein ComEC</fullName>
    </recommendedName>
</protein>
<gene>
    <name evidence="1" type="ORF">HAP48_042070</name>
</gene>
<organism evidence="1">
    <name type="scientific">Bradyrhizobium septentrionale</name>
    <dbReference type="NCBI Taxonomy" id="1404411"/>
    <lineage>
        <taxon>Bacteria</taxon>
        <taxon>Pseudomonadati</taxon>
        <taxon>Pseudomonadota</taxon>
        <taxon>Alphaproteobacteria</taxon>
        <taxon>Hyphomicrobiales</taxon>
        <taxon>Nitrobacteraceae</taxon>
        <taxon>Bradyrhizobium</taxon>
    </lineage>
</organism>
<dbReference type="PANTHER" id="PTHR30619:SF1">
    <property type="entry name" value="RECOMBINATION PROTEIN 2"/>
    <property type="match status" value="1"/>
</dbReference>
<dbReference type="PANTHER" id="PTHR30619">
    <property type="entry name" value="DNA INTERNALIZATION/COMPETENCE PROTEIN COMEC/REC2"/>
    <property type="match status" value="1"/>
</dbReference>
<evidence type="ECO:0008006" key="2">
    <source>
        <dbReference type="Google" id="ProtNLM"/>
    </source>
</evidence>
<proteinExistence type="predicted"/>
<evidence type="ECO:0000313" key="1">
    <source>
        <dbReference type="EMBL" id="NVI49315.1"/>
    </source>
</evidence>
<reference evidence="1" key="1">
    <citation type="submission" date="2020-06" db="EMBL/GenBank/DDBJ databases">
        <title>Whole Genome Sequence of Bradyrhizobium sp. Strain 1S1.</title>
        <authorList>
            <person name="Bromfield E.S.P."/>
            <person name="Cloutier S."/>
        </authorList>
    </citation>
    <scope>NUCLEOTIDE SEQUENCE [LARGE SCALE GENOMIC DNA]</scope>
    <source>
        <strain evidence="1">1S1</strain>
    </source>
</reference>
<dbReference type="Gene3D" id="3.60.15.10">
    <property type="entry name" value="Ribonuclease Z/Hydroxyacylglutathione hydrolase-like"/>
    <property type="match status" value="1"/>
</dbReference>